<evidence type="ECO:0000256" key="1">
    <source>
        <dbReference type="ARBA" id="ARBA00001970"/>
    </source>
</evidence>
<keyword evidence="12" id="KW-0408">Iron</keyword>
<dbReference type="PANTHER" id="PTHR40255">
    <property type="entry name" value="UPF0093 MEMBRANE PROTEIN SLR1790"/>
    <property type="match status" value="1"/>
</dbReference>
<dbReference type="OrthoDB" id="7570050at2"/>
<keyword evidence="6" id="KW-1003">Cell membrane</keyword>
<dbReference type="GO" id="GO:0005886">
    <property type="term" value="C:plasma membrane"/>
    <property type="evidence" value="ECO:0007669"/>
    <property type="project" value="UniProtKB-SubCell"/>
</dbReference>
<dbReference type="GO" id="GO:0016491">
    <property type="term" value="F:oxidoreductase activity"/>
    <property type="evidence" value="ECO:0007669"/>
    <property type="project" value="UniProtKB-KW"/>
</dbReference>
<evidence type="ECO:0000256" key="5">
    <source>
        <dbReference type="ARBA" id="ARBA00017504"/>
    </source>
</evidence>
<evidence type="ECO:0000256" key="10">
    <source>
        <dbReference type="ARBA" id="ARBA00022989"/>
    </source>
</evidence>
<keyword evidence="10 15" id="KW-1133">Transmembrane helix</keyword>
<dbReference type="InterPro" id="IPR005265">
    <property type="entry name" value="HemJ-like"/>
</dbReference>
<keyword evidence="11" id="KW-0560">Oxidoreductase</keyword>
<protein>
    <recommendedName>
        <fullName evidence="5">Protoporphyrinogen IX oxidase</fullName>
    </recommendedName>
</protein>
<dbReference type="Pfam" id="PF03653">
    <property type="entry name" value="UPF0093"/>
    <property type="match status" value="1"/>
</dbReference>
<dbReference type="AlphaFoldDB" id="A0A2G1MG89"/>
<evidence type="ECO:0000256" key="11">
    <source>
        <dbReference type="ARBA" id="ARBA00023002"/>
    </source>
</evidence>
<keyword evidence="8 15" id="KW-0812">Transmembrane</keyword>
<evidence type="ECO:0000256" key="4">
    <source>
        <dbReference type="ARBA" id="ARBA00006501"/>
    </source>
</evidence>
<evidence type="ECO:0000256" key="6">
    <source>
        <dbReference type="ARBA" id="ARBA00022475"/>
    </source>
</evidence>
<keyword evidence="17" id="KW-1185">Reference proteome</keyword>
<organism evidence="16 17">
    <name type="scientific">Limimaricola cinnabarinus</name>
    <dbReference type="NCBI Taxonomy" id="1125964"/>
    <lineage>
        <taxon>Bacteria</taxon>
        <taxon>Pseudomonadati</taxon>
        <taxon>Pseudomonadota</taxon>
        <taxon>Alphaproteobacteria</taxon>
        <taxon>Rhodobacterales</taxon>
        <taxon>Paracoccaceae</taxon>
        <taxon>Limimaricola</taxon>
    </lineage>
</organism>
<evidence type="ECO:0000313" key="17">
    <source>
        <dbReference type="Proteomes" id="UP000221860"/>
    </source>
</evidence>
<comment type="similarity">
    <text evidence="4">Belongs to the HemJ family.</text>
</comment>
<feature type="transmembrane region" description="Helical" evidence="15">
    <location>
        <begin position="99"/>
        <end position="122"/>
    </location>
</feature>
<evidence type="ECO:0000256" key="15">
    <source>
        <dbReference type="SAM" id="Phobius"/>
    </source>
</evidence>
<comment type="catalytic activity">
    <reaction evidence="14">
        <text>protoporphyrinogen IX + 3 A = protoporphyrin IX + 3 AH2</text>
        <dbReference type="Rhea" id="RHEA:62000"/>
        <dbReference type="ChEBI" id="CHEBI:13193"/>
        <dbReference type="ChEBI" id="CHEBI:17499"/>
        <dbReference type="ChEBI" id="CHEBI:57306"/>
        <dbReference type="ChEBI" id="CHEBI:57307"/>
    </reaction>
</comment>
<evidence type="ECO:0000313" key="16">
    <source>
        <dbReference type="EMBL" id="PHP27761.1"/>
    </source>
</evidence>
<evidence type="ECO:0000256" key="13">
    <source>
        <dbReference type="ARBA" id="ARBA00023136"/>
    </source>
</evidence>
<dbReference type="PANTHER" id="PTHR40255:SF1">
    <property type="entry name" value="PROTOPORPHYRINOGEN IX OXIDASE"/>
    <property type="match status" value="1"/>
</dbReference>
<dbReference type="Proteomes" id="UP000221860">
    <property type="component" value="Unassembled WGS sequence"/>
</dbReference>
<comment type="subcellular location">
    <subcellularLocation>
        <location evidence="2">Cell membrane</location>
        <topology evidence="2">Multi-pass membrane protein</topology>
    </subcellularLocation>
</comment>
<gene>
    <name evidence="16" type="ORF">CJ301_08780</name>
</gene>
<evidence type="ECO:0000256" key="3">
    <source>
        <dbReference type="ARBA" id="ARBA00005073"/>
    </source>
</evidence>
<dbReference type="UniPathway" id="UPA00251">
    <property type="reaction ID" value="UER00324"/>
</dbReference>
<dbReference type="EMBL" id="NQWH01000011">
    <property type="protein sequence ID" value="PHP27761.1"/>
    <property type="molecule type" value="Genomic_DNA"/>
</dbReference>
<feature type="transmembrane region" description="Helical" evidence="15">
    <location>
        <begin position="58"/>
        <end position="78"/>
    </location>
</feature>
<feature type="transmembrane region" description="Helical" evidence="15">
    <location>
        <begin position="134"/>
        <end position="155"/>
    </location>
</feature>
<dbReference type="GO" id="GO:0046872">
    <property type="term" value="F:metal ion binding"/>
    <property type="evidence" value="ECO:0007669"/>
    <property type="project" value="UniProtKB-KW"/>
</dbReference>
<comment type="caution">
    <text evidence="16">The sequence shown here is derived from an EMBL/GenBank/DDBJ whole genome shotgun (WGS) entry which is preliminary data.</text>
</comment>
<evidence type="ECO:0000256" key="14">
    <source>
        <dbReference type="ARBA" id="ARBA00048390"/>
    </source>
</evidence>
<feature type="transmembrane region" description="Helical" evidence="15">
    <location>
        <begin position="167"/>
        <end position="186"/>
    </location>
</feature>
<name>A0A2G1MG89_9RHOB</name>
<keyword evidence="13 15" id="KW-0472">Membrane</keyword>
<sequence>MGSHAAGRSAARRADHVGAGDAALCGDDRAFGPTRLAGGRRAGCRVSWVYGLIPHLKALHVGMLVLWCGGLFALPLMLARHEPAIGQGDYERIRRATHYAYTFCVTPAAVLAIASGTALIFLREAFVTWMFAKLVFVALLVSFHVWVGYVLVAVAERAGAHRAPQPVLPLLLLLLPVLGILALVLAKPELGEIPVPGWLTEPMGRQLPFDVPRR</sequence>
<evidence type="ECO:0000256" key="12">
    <source>
        <dbReference type="ARBA" id="ARBA00023004"/>
    </source>
</evidence>
<keyword evidence="7" id="KW-0349">Heme</keyword>
<evidence type="ECO:0000256" key="2">
    <source>
        <dbReference type="ARBA" id="ARBA00004651"/>
    </source>
</evidence>
<reference evidence="16 17" key="1">
    <citation type="submission" date="2017-08" db="EMBL/GenBank/DDBJ databases">
        <title>Draft Genome Sequence of Loktanella cinnabarina Strain XM1, Isolated from Coastal Surface Water.</title>
        <authorList>
            <person name="Ma R."/>
            <person name="Wang J."/>
            <person name="Wang Q."/>
            <person name="Ma Z."/>
            <person name="Li J."/>
            <person name="Chen L."/>
        </authorList>
    </citation>
    <scope>NUCLEOTIDE SEQUENCE [LARGE SCALE GENOMIC DNA]</scope>
    <source>
        <strain evidence="16 17">XM1</strain>
    </source>
</reference>
<keyword evidence="9" id="KW-0479">Metal-binding</keyword>
<comment type="cofactor">
    <cofactor evidence="1">
        <name>heme b</name>
        <dbReference type="ChEBI" id="CHEBI:60344"/>
    </cofactor>
</comment>
<evidence type="ECO:0000256" key="7">
    <source>
        <dbReference type="ARBA" id="ARBA00022617"/>
    </source>
</evidence>
<comment type="pathway">
    <text evidence="3">Porphyrin-containing compound metabolism; protoporphyrin-IX biosynthesis; protoporphyrin-IX from protoporphyrinogen-IX: step 1/1.</text>
</comment>
<proteinExistence type="inferred from homology"/>
<dbReference type="GO" id="GO:0006782">
    <property type="term" value="P:protoporphyrinogen IX biosynthetic process"/>
    <property type="evidence" value="ECO:0007669"/>
    <property type="project" value="UniProtKB-UniPathway"/>
</dbReference>
<evidence type="ECO:0000256" key="8">
    <source>
        <dbReference type="ARBA" id="ARBA00022692"/>
    </source>
</evidence>
<evidence type="ECO:0000256" key="9">
    <source>
        <dbReference type="ARBA" id="ARBA00022723"/>
    </source>
</evidence>
<accession>A0A2G1MG89</accession>